<dbReference type="AlphaFoldDB" id="A0AAE1AIS3"/>
<comment type="caution">
    <text evidence="2">The sequence shown here is derived from an EMBL/GenBank/DDBJ whole genome shotgun (WGS) entry which is preliminary data.</text>
</comment>
<keyword evidence="3" id="KW-1185">Reference proteome</keyword>
<sequence>MDQVLPKVWKIVSENNGSSHSTDVEDRVEDRQLKQWIKSFHRCGRSSVKTMDQVIPQIESQGNAVGVKQREDGHHEGTEPRADCPAVNNVSLRDSHGDYLPPTYQISHFTSCWRSFSLCPDSKNFDNVKFFRRKRARSSLVPTQTSSKAFWNVHGPIHWIDNRITYVMAPLTANQLMKYPP</sequence>
<protein>
    <submittedName>
        <fullName evidence="2">Uncharacterized protein</fullName>
    </submittedName>
</protein>
<accession>A0AAE1AIS3</accession>
<dbReference type="EMBL" id="JAWDGP010001807">
    <property type="protein sequence ID" value="KAK3788001.1"/>
    <property type="molecule type" value="Genomic_DNA"/>
</dbReference>
<dbReference type="Proteomes" id="UP001283361">
    <property type="component" value="Unassembled WGS sequence"/>
</dbReference>
<organism evidence="2 3">
    <name type="scientific">Elysia crispata</name>
    <name type="common">lettuce slug</name>
    <dbReference type="NCBI Taxonomy" id="231223"/>
    <lineage>
        <taxon>Eukaryota</taxon>
        <taxon>Metazoa</taxon>
        <taxon>Spiralia</taxon>
        <taxon>Lophotrochozoa</taxon>
        <taxon>Mollusca</taxon>
        <taxon>Gastropoda</taxon>
        <taxon>Heterobranchia</taxon>
        <taxon>Euthyneura</taxon>
        <taxon>Panpulmonata</taxon>
        <taxon>Sacoglossa</taxon>
        <taxon>Placobranchoidea</taxon>
        <taxon>Plakobranchidae</taxon>
        <taxon>Elysia</taxon>
    </lineage>
</organism>
<name>A0AAE1AIS3_9GAST</name>
<proteinExistence type="predicted"/>
<feature type="region of interest" description="Disordered" evidence="1">
    <location>
        <begin position="60"/>
        <end position="82"/>
    </location>
</feature>
<reference evidence="2" key="1">
    <citation type="journal article" date="2023" name="G3 (Bethesda)">
        <title>A reference genome for the long-term kleptoplast-retaining sea slug Elysia crispata morphotype clarki.</title>
        <authorList>
            <person name="Eastman K.E."/>
            <person name="Pendleton A.L."/>
            <person name="Shaikh M.A."/>
            <person name="Suttiyut T."/>
            <person name="Ogas R."/>
            <person name="Tomko P."/>
            <person name="Gavelis G."/>
            <person name="Widhalm J.R."/>
            <person name="Wisecaver J.H."/>
        </authorList>
    </citation>
    <scope>NUCLEOTIDE SEQUENCE</scope>
    <source>
        <strain evidence="2">ECLA1</strain>
    </source>
</reference>
<evidence type="ECO:0000313" key="2">
    <source>
        <dbReference type="EMBL" id="KAK3788001.1"/>
    </source>
</evidence>
<feature type="compositionally biased region" description="Basic and acidic residues" evidence="1">
    <location>
        <begin position="68"/>
        <end position="82"/>
    </location>
</feature>
<gene>
    <name evidence="2" type="ORF">RRG08_042289</name>
</gene>
<evidence type="ECO:0000313" key="3">
    <source>
        <dbReference type="Proteomes" id="UP001283361"/>
    </source>
</evidence>
<evidence type="ECO:0000256" key="1">
    <source>
        <dbReference type="SAM" id="MobiDB-lite"/>
    </source>
</evidence>